<keyword evidence="11" id="KW-0393">Immunoglobulin domain</keyword>
<gene>
    <name evidence="15" type="primary">Icam4</name>
</gene>
<sequence>MVSQCHPWSEGAGQVSYAGLLGPLWGPLALSGAGLPRRSYGASLSPEPALAAWRQAPPWGLFAMGSLLLLSLPFLLVTAYPVGGSAWRRQGKMSQSLSPSSPAPLRASVPFLVRLNPELVAVAPGHSVWLNCSTSCPLPANSSLFTQLRHRHTVTGPGWVSYELVNVTAWSSIVRCFVTCAGETRQATARISAYKRPRSVTLEPPVLAGGRYTLRCHVTHVFPVGFLVVTLRHGSRIIYFESLERFKDLDPANVTLTYTFRARTSDLRQPVTCHARLTLDGLVVRSSSAPVILTALGEALCDPGNLVFL</sequence>
<dbReference type="PANTHER" id="PTHR13771:SF8">
    <property type="entry name" value="INTERCELLULAR ADHESION MOLECULE 4"/>
    <property type="match status" value="1"/>
</dbReference>
<dbReference type="Gene3D" id="2.60.40.10">
    <property type="entry name" value="Immunoglobulins"/>
    <property type="match status" value="2"/>
</dbReference>
<keyword evidence="14" id="KW-1185">Reference proteome</keyword>
<evidence type="ECO:0000256" key="3">
    <source>
        <dbReference type="ARBA" id="ARBA00022692"/>
    </source>
</evidence>
<evidence type="ECO:0000256" key="4">
    <source>
        <dbReference type="ARBA" id="ARBA00022729"/>
    </source>
</evidence>
<reference evidence="15" key="1">
    <citation type="submission" date="2025-08" db="UniProtKB">
        <authorList>
            <consortium name="RefSeq"/>
        </authorList>
    </citation>
    <scope>IDENTIFICATION</scope>
</reference>
<evidence type="ECO:0000256" key="5">
    <source>
        <dbReference type="ARBA" id="ARBA00022737"/>
    </source>
</evidence>
<evidence type="ECO:0000259" key="13">
    <source>
        <dbReference type="Pfam" id="PF03921"/>
    </source>
</evidence>
<keyword evidence="5" id="KW-0677">Repeat</keyword>
<evidence type="ECO:0000256" key="7">
    <source>
        <dbReference type="ARBA" id="ARBA00022989"/>
    </source>
</evidence>
<dbReference type="InterPro" id="IPR047012">
    <property type="entry name" value="ICAM_VCAM"/>
</dbReference>
<organism evidence="14 15">
    <name type="scientific">Heterocephalus glaber</name>
    <name type="common">Naked mole rat</name>
    <dbReference type="NCBI Taxonomy" id="10181"/>
    <lineage>
        <taxon>Eukaryota</taxon>
        <taxon>Metazoa</taxon>
        <taxon>Chordata</taxon>
        <taxon>Craniata</taxon>
        <taxon>Vertebrata</taxon>
        <taxon>Euteleostomi</taxon>
        <taxon>Mammalia</taxon>
        <taxon>Eutheria</taxon>
        <taxon>Euarchontoglires</taxon>
        <taxon>Glires</taxon>
        <taxon>Rodentia</taxon>
        <taxon>Hystricomorpha</taxon>
        <taxon>Bathyergidae</taxon>
        <taxon>Heterocephalus</taxon>
    </lineage>
</organism>
<protein>
    <submittedName>
        <fullName evidence="15">Intercellular adhesion molecule 4</fullName>
    </submittedName>
</protein>
<dbReference type="RefSeq" id="XP_021100445.1">
    <property type="nucleotide sequence ID" value="XM_021244786.1"/>
</dbReference>
<keyword evidence="10" id="KW-0325">Glycoprotein</keyword>
<evidence type="ECO:0000256" key="2">
    <source>
        <dbReference type="ARBA" id="ARBA00005925"/>
    </source>
</evidence>
<evidence type="ECO:0000256" key="6">
    <source>
        <dbReference type="ARBA" id="ARBA00022889"/>
    </source>
</evidence>
<dbReference type="Pfam" id="PF03921">
    <property type="entry name" value="ICAM_N"/>
    <property type="match status" value="1"/>
</dbReference>
<dbReference type="InterPro" id="IPR003987">
    <property type="entry name" value="ICAM_VCAM_N"/>
</dbReference>
<feature type="domain" description="Intercellular adhesion molecule N-terminal" evidence="13">
    <location>
        <begin position="111"/>
        <end position="198"/>
    </location>
</feature>
<dbReference type="GO" id="GO:0005178">
    <property type="term" value="F:integrin binding"/>
    <property type="evidence" value="ECO:0007669"/>
    <property type="project" value="InterPro"/>
</dbReference>
<keyword evidence="3 12" id="KW-0812">Transmembrane</keyword>
<evidence type="ECO:0000256" key="12">
    <source>
        <dbReference type="SAM" id="Phobius"/>
    </source>
</evidence>
<dbReference type="CTD" id="3386"/>
<keyword evidence="9" id="KW-1015">Disulfide bond</keyword>
<proteinExistence type="inferred from homology"/>
<keyword evidence="6" id="KW-0130">Cell adhesion</keyword>
<comment type="subcellular location">
    <subcellularLocation>
        <location evidence="1">Membrane</location>
        <topology evidence="1">Single-pass type I membrane protein</topology>
    </subcellularLocation>
</comment>
<evidence type="ECO:0000256" key="9">
    <source>
        <dbReference type="ARBA" id="ARBA00023157"/>
    </source>
</evidence>
<evidence type="ECO:0000313" key="14">
    <source>
        <dbReference type="Proteomes" id="UP000694906"/>
    </source>
</evidence>
<evidence type="ECO:0000256" key="11">
    <source>
        <dbReference type="ARBA" id="ARBA00023319"/>
    </source>
</evidence>
<name>A0AAX6RWH5_HETGA</name>
<feature type="transmembrane region" description="Helical" evidence="12">
    <location>
        <begin position="59"/>
        <end position="83"/>
    </location>
</feature>
<keyword evidence="7 12" id="KW-1133">Transmembrane helix</keyword>
<dbReference type="InterPro" id="IPR036179">
    <property type="entry name" value="Ig-like_dom_sf"/>
</dbReference>
<dbReference type="GO" id="GO:0098609">
    <property type="term" value="P:cell-cell adhesion"/>
    <property type="evidence" value="ECO:0007669"/>
    <property type="project" value="InterPro"/>
</dbReference>
<keyword evidence="4" id="KW-0732">Signal</keyword>
<comment type="similarity">
    <text evidence="2">Belongs to the immunoglobulin superfamily. ICAM family.</text>
</comment>
<keyword evidence="8 12" id="KW-0472">Membrane</keyword>
<dbReference type="InterPro" id="IPR013768">
    <property type="entry name" value="ICAM_N"/>
</dbReference>
<evidence type="ECO:0000256" key="8">
    <source>
        <dbReference type="ARBA" id="ARBA00023136"/>
    </source>
</evidence>
<dbReference type="GO" id="GO:0005886">
    <property type="term" value="C:plasma membrane"/>
    <property type="evidence" value="ECO:0007669"/>
    <property type="project" value="TreeGrafter"/>
</dbReference>
<accession>A0AAX6RWH5</accession>
<evidence type="ECO:0000256" key="1">
    <source>
        <dbReference type="ARBA" id="ARBA00004479"/>
    </source>
</evidence>
<dbReference type="FunFam" id="2.60.40.10:FF:000194">
    <property type="entry name" value="Intercellular adhesion molecule 1"/>
    <property type="match status" value="1"/>
</dbReference>
<dbReference type="GeneID" id="101707452"/>
<evidence type="ECO:0000313" key="15">
    <source>
        <dbReference type="RefSeq" id="XP_021100445.1"/>
    </source>
</evidence>
<dbReference type="Proteomes" id="UP000694906">
    <property type="component" value="Unplaced"/>
</dbReference>
<dbReference type="PRINTS" id="PR01472">
    <property type="entry name" value="ICAMVCAM1"/>
</dbReference>
<dbReference type="InterPro" id="IPR013783">
    <property type="entry name" value="Ig-like_fold"/>
</dbReference>
<dbReference type="PANTHER" id="PTHR13771">
    <property type="entry name" value="INTERCELLULAR ADHESION MOLECULE"/>
    <property type="match status" value="1"/>
</dbReference>
<dbReference type="SUPFAM" id="SSF48726">
    <property type="entry name" value="Immunoglobulin"/>
    <property type="match status" value="2"/>
</dbReference>
<evidence type="ECO:0000256" key="10">
    <source>
        <dbReference type="ARBA" id="ARBA00023180"/>
    </source>
</evidence>
<dbReference type="AlphaFoldDB" id="A0AAX6RWH5"/>